<evidence type="ECO:0000256" key="1">
    <source>
        <dbReference type="SAM" id="MobiDB-lite"/>
    </source>
</evidence>
<name>G0TUT0_TRYVY</name>
<organism evidence="2">
    <name type="scientific">Trypanosoma vivax (strain Y486)</name>
    <dbReference type="NCBI Taxonomy" id="1055687"/>
    <lineage>
        <taxon>Eukaryota</taxon>
        <taxon>Discoba</taxon>
        <taxon>Euglenozoa</taxon>
        <taxon>Kinetoplastea</taxon>
        <taxon>Metakinetoplastina</taxon>
        <taxon>Trypanosomatida</taxon>
        <taxon>Trypanosomatidae</taxon>
        <taxon>Trypanosoma</taxon>
        <taxon>Duttonella</taxon>
    </lineage>
</organism>
<reference evidence="2" key="1">
    <citation type="journal article" date="2012" name="Proc. Natl. Acad. Sci. U.S.A.">
        <title>Antigenic diversity is generated by distinct evolutionary mechanisms in African trypanosome species.</title>
        <authorList>
            <person name="Jackson A.P."/>
            <person name="Berry A."/>
            <person name="Aslett M."/>
            <person name="Allison H.C."/>
            <person name="Burton P."/>
            <person name="Vavrova-Anderson J."/>
            <person name="Brown R."/>
            <person name="Browne H."/>
            <person name="Corton N."/>
            <person name="Hauser H."/>
            <person name="Gamble J."/>
            <person name="Gilderthorp R."/>
            <person name="Marcello L."/>
            <person name="McQuillan J."/>
            <person name="Otto T.D."/>
            <person name="Quail M.A."/>
            <person name="Sanders M.J."/>
            <person name="van Tonder A."/>
            <person name="Ginger M.L."/>
            <person name="Field M.C."/>
            <person name="Barry J.D."/>
            <person name="Hertz-Fowler C."/>
            <person name="Berriman M."/>
        </authorList>
    </citation>
    <scope>NUCLEOTIDE SEQUENCE</scope>
    <source>
        <strain evidence="2">Y486</strain>
    </source>
</reference>
<dbReference type="VEuPathDB" id="TriTrypDB:TvY486_0403840"/>
<proteinExistence type="predicted"/>
<dbReference type="OMA" id="YQFCIPL"/>
<dbReference type="AlphaFoldDB" id="G0TUT0"/>
<evidence type="ECO:0000313" key="2">
    <source>
        <dbReference type="EMBL" id="CCC47717.1"/>
    </source>
</evidence>
<feature type="compositionally biased region" description="Polar residues" evidence="1">
    <location>
        <begin position="241"/>
        <end position="254"/>
    </location>
</feature>
<sequence length="254" mass="27705">MLKIRILDLILLTEGADDFTYSGLYVVARFGSEAQRTSALLDDDESAGTHNSSVNGILPAPLPYNSDCHDDGPAGNASRMWDEVFLFLIDDCTMFSTGQSSSVNITPHLVDGSATSHCLPFPHTTISPLSDYVLPSPSKPQPREAGQGLLAPPWNSNYYCPPSIALELWRSGAHAECCLAKYQFYIPLEMTDGTIVDRVLRLHSASLYSAQFLLRVRLAVVLRGVGASPRQEINSHKAPTALNQSSHLASSWRS</sequence>
<gene>
    <name evidence="2" type="ORF">TVY486_0403840</name>
</gene>
<dbReference type="EMBL" id="HE573020">
    <property type="protein sequence ID" value="CCC47717.1"/>
    <property type="molecule type" value="Genomic_DNA"/>
</dbReference>
<protein>
    <submittedName>
        <fullName evidence="2">Uncharacterized protein</fullName>
    </submittedName>
</protein>
<feature type="region of interest" description="Disordered" evidence="1">
    <location>
        <begin position="235"/>
        <end position="254"/>
    </location>
</feature>
<accession>G0TUT0</accession>